<name>A0A238ZBG0_9FLAO</name>
<evidence type="ECO:0000256" key="2">
    <source>
        <dbReference type="ARBA" id="ARBA00022980"/>
    </source>
</evidence>
<evidence type="ECO:0000256" key="4">
    <source>
        <dbReference type="ARBA" id="ARBA00035135"/>
    </source>
</evidence>
<feature type="region of interest" description="Disordered" evidence="6">
    <location>
        <begin position="35"/>
        <end position="64"/>
    </location>
</feature>
<dbReference type="Proteomes" id="UP000198412">
    <property type="component" value="Unassembled WGS sequence"/>
</dbReference>
<dbReference type="HAMAP" id="MF_00358">
    <property type="entry name" value="Ribosomal_bS21"/>
    <property type="match status" value="1"/>
</dbReference>
<gene>
    <name evidence="5" type="primary">rpsU</name>
    <name evidence="7" type="ORF">SAMN04488111_3206</name>
</gene>
<keyword evidence="3 5" id="KW-0687">Ribonucleoprotein</keyword>
<protein>
    <recommendedName>
        <fullName evidence="4 5">Small ribosomal subunit protein bS21</fullName>
    </recommendedName>
</protein>
<feature type="compositionally biased region" description="Basic residues" evidence="6">
    <location>
        <begin position="38"/>
        <end position="50"/>
    </location>
</feature>
<keyword evidence="2 5" id="KW-0689">Ribosomal protein</keyword>
<dbReference type="GO" id="GO:0006412">
    <property type="term" value="P:translation"/>
    <property type="evidence" value="ECO:0007669"/>
    <property type="project" value="UniProtKB-UniRule"/>
</dbReference>
<reference evidence="8" key="1">
    <citation type="submission" date="2017-06" db="EMBL/GenBank/DDBJ databases">
        <authorList>
            <person name="Varghese N."/>
            <person name="Submissions S."/>
        </authorList>
    </citation>
    <scope>NUCLEOTIDE SEQUENCE [LARGE SCALE GENOMIC DNA]</scope>
    <source>
        <strain evidence="8">DSM 27993</strain>
    </source>
</reference>
<keyword evidence="8" id="KW-1185">Reference proteome</keyword>
<dbReference type="InterPro" id="IPR001911">
    <property type="entry name" value="Ribosomal_bS21"/>
</dbReference>
<evidence type="ECO:0000256" key="1">
    <source>
        <dbReference type="ARBA" id="ARBA00006640"/>
    </source>
</evidence>
<dbReference type="NCBIfam" id="TIGR00030">
    <property type="entry name" value="S21p"/>
    <property type="match status" value="1"/>
</dbReference>
<evidence type="ECO:0000313" key="8">
    <source>
        <dbReference type="Proteomes" id="UP000198412"/>
    </source>
</evidence>
<evidence type="ECO:0000256" key="6">
    <source>
        <dbReference type="SAM" id="MobiDB-lite"/>
    </source>
</evidence>
<proteinExistence type="inferred from homology"/>
<dbReference type="GO" id="GO:0005840">
    <property type="term" value="C:ribosome"/>
    <property type="evidence" value="ECO:0007669"/>
    <property type="project" value="UniProtKB-KW"/>
</dbReference>
<dbReference type="GO" id="GO:0003735">
    <property type="term" value="F:structural constituent of ribosome"/>
    <property type="evidence" value="ECO:0007669"/>
    <property type="project" value="InterPro"/>
</dbReference>
<dbReference type="AlphaFoldDB" id="A0A238ZBG0"/>
<sequence length="64" mass="7796">MLIIPVKEGENIDRALKRYKRKTRNTKLLNLLRENKQYTKKSVKRRKQKGKASYIQHLRDQEDQ</sequence>
<dbReference type="OrthoDB" id="598353at2"/>
<comment type="similarity">
    <text evidence="1 5">Belongs to the bacterial ribosomal protein bS21 family.</text>
</comment>
<organism evidence="7 8">
    <name type="scientific">Lutibacter flavus</name>
    <dbReference type="NCBI Taxonomy" id="691689"/>
    <lineage>
        <taxon>Bacteria</taxon>
        <taxon>Pseudomonadati</taxon>
        <taxon>Bacteroidota</taxon>
        <taxon>Flavobacteriia</taxon>
        <taxon>Flavobacteriales</taxon>
        <taxon>Flavobacteriaceae</taxon>
        <taxon>Lutibacter</taxon>
    </lineage>
</organism>
<evidence type="ECO:0000256" key="3">
    <source>
        <dbReference type="ARBA" id="ARBA00023274"/>
    </source>
</evidence>
<dbReference type="EMBL" id="FZNX01000006">
    <property type="protein sequence ID" value="SNR80630.1"/>
    <property type="molecule type" value="Genomic_DNA"/>
</dbReference>
<evidence type="ECO:0000313" key="7">
    <source>
        <dbReference type="EMBL" id="SNR80630.1"/>
    </source>
</evidence>
<dbReference type="RefSeq" id="WP_089379458.1">
    <property type="nucleotide sequence ID" value="NZ_FZNX01000006.1"/>
</dbReference>
<evidence type="ECO:0000256" key="5">
    <source>
        <dbReference type="HAMAP-Rule" id="MF_00358"/>
    </source>
</evidence>
<dbReference type="Pfam" id="PF01165">
    <property type="entry name" value="Ribosomal_S21"/>
    <property type="match status" value="1"/>
</dbReference>
<dbReference type="GO" id="GO:1990904">
    <property type="term" value="C:ribonucleoprotein complex"/>
    <property type="evidence" value="ECO:0007669"/>
    <property type="project" value="UniProtKB-KW"/>
</dbReference>
<accession>A0A238ZBG0</accession>